<dbReference type="AlphaFoldDB" id="A0A7T6Z506"/>
<evidence type="ECO:0000313" key="3">
    <source>
        <dbReference type="Proteomes" id="UP000595823"/>
    </source>
</evidence>
<dbReference type="Gene3D" id="3.60.60.10">
    <property type="entry name" value="Penicillin V Acylase, Chain A"/>
    <property type="match status" value="1"/>
</dbReference>
<reference evidence="2 3" key="1">
    <citation type="submission" date="2020-06" db="EMBL/GenBank/DDBJ databases">
        <title>Genomic analysis of Salicibibacter sp. NKC5-3.</title>
        <authorList>
            <person name="Oh Y.J."/>
        </authorList>
    </citation>
    <scope>NUCLEOTIDE SEQUENCE [LARGE SCALE GENOMIC DNA]</scope>
    <source>
        <strain evidence="2 3">NKC5-3</strain>
    </source>
</reference>
<dbReference type="GO" id="GO:0070004">
    <property type="term" value="F:cysteine-type exopeptidase activity"/>
    <property type="evidence" value="ECO:0007669"/>
    <property type="project" value="InterPro"/>
</dbReference>
<keyword evidence="3" id="KW-1185">Reference proteome</keyword>
<dbReference type="EC" id="3.4.-.-" evidence="1"/>
<proteinExistence type="inferred from homology"/>
<gene>
    <name evidence="2" type="ORF">HUG15_13580</name>
</gene>
<evidence type="ECO:0000256" key="1">
    <source>
        <dbReference type="RuleBase" id="RU364089"/>
    </source>
</evidence>
<dbReference type="PANTHER" id="PTHR12994">
    <property type="entry name" value="SECERNIN"/>
    <property type="match status" value="1"/>
</dbReference>
<dbReference type="Pfam" id="PF03577">
    <property type="entry name" value="Peptidase_C69"/>
    <property type="match status" value="1"/>
</dbReference>
<comment type="similarity">
    <text evidence="1">Belongs to the peptidase C69 family.</text>
</comment>
<keyword evidence="1" id="KW-0224">Dipeptidase</keyword>
<protein>
    <recommendedName>
        <fullName evidence="1">Dipeptidase</fullName>
        <ecNumber evidence="1">3.4.-.-</ecNumber>
    </recommendedName>
</protein>
<dbReference type="InterPro" id="IPR005322">
    <property type="entry name" value="Peptidase_C69"/>
</dbReference>
<sequence length="525" mass="59229">MAVRGVFFMSIGFYVGNQLTKDGSTLLGGFGHEPSSHWIDIVPGQHHPEGATTQVGVTEEANIPGRLTDIPQASYTNKFISSSYSEFEGFPPPLTNGGLNEYGVGGRDIWSNSRPELVEMTSEPQQGPNYSDLARIAMERARTAREAVEIIGGLINTYGYSTYGGNSHLFADKQEGWVVIEYAGGQGLWAAERLGPDEVRVSYPGYIHNFPVDFENNDNYMGSDNIVSFAREQGWWNPETDHPDYLNLQDVYGEPFEGEGVSMQENHFVSVRVPPEREAEVMGLTPVSLEDMLALVRDPRWSNDRAGYGQVAHIRSHVPDRLQTLWLAVTGAVTTPYVPIPIETDPYAVPPEFVQHRYLTKYADSTYLNADYAPQEATRYAVREFKRLLYFTSEHPVQFLNYITGAMECFEQGEVVERAELEGKYFWLLQNHQNEEARTLISQNVHQRLLESLSLGMQLTDIVDSETRRLYGIRMPKGTSDPGETTPPWSQEMIEETDDELVTCYDPRLDIYPRPFGVFNHYAGC</sequence>
<dbReference type="KEGG" id="scia:HUG15_13580"/>
<dbReference type="Proteomes" id="UP000595823">
    <property type="component" value="Chromosome"/>
</dbReference>
<dbReference type="EMBL" id="CP054705">
    <property type="protein sequence ID" value="QQK76496.1"/>
    <property type="molecule type" value="Genomic_DNA"/>
</dbReference>
<keyword evidence="1" id="KW-0645">Protease</keyword>
<dbReference type="GO" id="GO:0006508">
    <property type="term" value="P:proteolysis"/>
    <property type="evidence" value="ECO:0007669"/>
    <property type="project" value="UniProtKB-KW"/>
</dbReference>
<organism evidence="2 3">
    <name type="scientific">Salicibibacter cibarius</name>
    <dbReference type="NCBI Taxonomy" id="2743000"/>
    <lineage>
        <taxon>Bacteria</taxon>
        <taxon>Bacillati</taxon>
        <taxon>Bacillota</taxon>
        <taxon>Bacilli</taxon>
        <taxon>Bacillales</taxon>
        <taxon>Bacillaceae</taxon>
        <taxon>Salicibibacter</taxon>
    </lineage>
</organism>
<keyword evidence="1" id="KW-0378">Hydrolase</keyword>
<dbReference type="PANTHER" id="PTHR12994:SF17">
    <property type="entry name" value="LD30995P"/>
    <property type="match status" value="1"/>
</dbReference>
<comment type="catalytic activity">
    <reaction evidence="1">
        <text>an L-aminoacyl-L-amino acid + H2O = 2 an L-alpha-amino acid</text>
        <dbReference type="Rhea" id="RHEA:48940"/>
        <dbReference type="ChEBI" id="CHEBI:15377"/>
        <dbReference type="ChEBI" id="CHEBI:59869"/>
        <dbReference type="ChEBI" id="CHEBI:77460"/>
    </reaction>
</comment>
<name>A0A7T6Z506_9BACI</name>
<accession>A0A7T6Z506</accession>
<dbReference type="GO" id="GO:0016805">
    <property type="term" value="F:dipeptidase activity"/>
    <property type="evidence" value="ECO:0007669"/>
    <property type="project" value="UniProtKB-KW"/>
</dbReference>
<evidence type="ECO:0000313" key="2">
    <source>
        <dbReference type="EMBL" id="QQK76496.1"/>
    </source>
</evidence>